<name>A0A932DSL6_9BACT</name>
<dbReference type="SUPFAM" id="SSF143011">
    <property type="entry name" value="RelE-like"/>
    <property type="match status" value="1"/>
</dbReference>
<dbReference type="EMBL" id="JACOYY010000053">
    <property type="protein sequence ID" value="MBI2052397.1"/>
    <property type="molecule type" value="Genomic_DNA"/>
</dbReference>
<dbReference type="Proteomes" id="UP000709672">
    <property type="component" value="Unassembled WGS sequence"/>
</dbReference>
<dbReference type="AlphaFoldDB" id="A0A932DSL6"/>
<dbReference type="InterPro" id="IPR035093">
    <property type="entry name" value="RelE/ParE_toxin_dom_sf"/>
</dbReference>
<accession>A0A932DSL6</accession>
<reference evidence="3" key="1">
    <citation type="submission" date="2020-07" db="EMBL/GenBank/DDBJ databases">
        <title>Huge and variable diversity of episymbiotic CPR bacteria and DPANN archaea in groundwater ecosystems.</title>
        <authorList>
            <person name="He C.Y."/>
            <person name="Keren R."/>
            <person name="Whittaker M."/>
            <person name="Farag I.F."/>
            <person name="Doudna J."/>
            <person name="Cate J.H.D."/>
            <person name="Banfield J.F."/>
        </authorList>
    </citation>
    <scope>NUCLEOTIDE SEQUENCE</scope>
    <source>
        <strain evidence="2">NC_groundwater_191_Ag_S-0.1um_45_8</strain>
        <strain evidence="3">NC_groundwater_418_Ag_B-0.1um_45_10</strain>
    </source>
</reference>
<gene>
    <name evidence="2" type="ORF">HYT38_01820</name>
    <name evidence="3" type="ORF">HYV66_02940</name>
</gene>
<organism evidence="3 4">
    <name type="scientific">Candidatus Sungiibacteriota bacterium</name>
    <dbReference type="NCBI Taxonomy" id="2750080"/>
    <lineage>
        <taxon>Bacteria</taxon>
        <taxon>Candidatus Sungiibacteriota</taxon>
    </lineage>
</organism>
<evidence type="ECO:0000313" key="2">
    <source>
        <dbReference type="EMBL" id="MBI2052397.1"/>
    </source>
</evidence>
<dbReference type="Gene3D" id="3.30.2310.20">
    <property type="entry name" value="RelE-like"/>
    <property type="match status" value="1"/>
</dbReference>
<dbReference type="EMBL" id="JACPHQ010000042">
    <property type="protein sequence ID" value="MBI2466155.1"/>
    <property type="molecule type" value="Genomic_DNA"/>
</dbReference>
<comment type="caution">
    <text evidence="3">The sequence shown here is derived from an EMBL/GenBank/DDBJ whole genome shotgun (WGS) entry which is preliminary data.</text>
</comment>
<dbReference type="Proteomes" id="UP000786662">
    <property type="component" value="Unassembled WGS sequence"/>
</dbReference>
<sequence length="58" mass="6837">MLKLNPVDAALKSKKLKVGINLWRVRVGTHRLVYSFDRDSLTLLRIRHRKDVYKGLTF</sequence>
<dbReference type="Pfam" id="PF05016">
    <property type="entry name" value="ParE_toxin"/>
    <property type="match status" value="1"/>
</dbReference>
<keyword evidence="1" id="KW-1277">Toxin-antitoxin system</keyword>
<protein>
    <submittedName>
        <fullName evidence="3">Type II toxin-antitoxin system RelE/ParE family toxin</fullName>
    </submittedName>
</protein>
<dbReference type="InterPro" id="IPR007712">
    <property type="entry name" value="RelE/ParE_toxin"/>
</dbReference>
<proteinExistence type="predicted"/>
<evidence type="ECO:0000313" key="4">
    <source>
        <dbReference type="Proteomes" id="UP000709672"/>
    </source>
</evidence>
<evidence type="ECO:0000256" key="1">
    <source>
        <dbReference type="ARBA" id="ARBA00022649"/>
    </source>
</evidence>
<evidence type="ECO:0000313" key="3">
    <source>
        <dbReference type="EMBL" id="MBI2466155.1"/>
    </source>
</evidence>